<evidence type="ECO:0000313" key="1">
    <source>
        <dbReference type="EMBL" id="KAH7443148.1"/>
    </source>
</evidence>
<comment type="caution">
    <text evidence="1">The sequence shown here is derived from an EMBL/GenBank/DDBJ whole genome shotgun (WGS) entry which is preliminary data.</text>
</comment>
<dbReference type="InterPro" id="IPR008949">
    <property type="entry name" value="Isoprenoid_synthase_dom_sf"/>
</dbReference>
<name>A0A8T2V7V1_CERRI</name>
<evidence type="ECO:0000313" key="2">
    <source>
        <dbReference type="Proteomes" id="UP000825935"/>
    </source>
</evidence>
<gene>
    <name evidence="1" type="ORF">KP509_02G022300</name>
</gene>
<reference evidence="1" key="1">
    <citation type="submission" date="2021-08" db="EMBL/GenBank/DDBJ databases">
        <title>WGS assembly of Ceratopteris richardii.</title>
        <authorList>
            <person name="Marchant D.B."/>
            <person name="Chen G."/>
            <person name="Jenkins J."/>
            <person name="Shu S."/>
            <person name="Leebens-Mack J."/>
            <person name="Grimwood J."/>
            <person name="Schmutz J."/>
            <person name="Soltis P."/>
            <person name="Soltis D."/>
            <person name="Chen Z.-H."/>
        </authorList>
    </citation>
    <scope>NUCLEOTIDE SEQUENCE</scope>
    <source>
        <strain evidence="1">Whitten #5841</strain>
        <tissue evidence="1">Leaf</tissue>
    </source>
</reference>
<proteinExistence type="predicted"/>
<accession>A0A8T2V7V1</accession>
<protein>
    <submittedName>
        <fullName evidence="1">Uncharacterized protein</fullName>
    </submittedName>
</protein>
<sequence length="265" mass="29858">MELTSAERKFASALESPAQQLHSSAADSVSVFGELSNIVIPPIPCSFPWRNHPDYKALTEMSGAWVLAHYTNMVGVDGRRSSFAADHLIKSAFHMQATLPYADGMTDHTLPYADGMTEHMPRIIKMMDWYFMIDNVFDDPCLMGTDPERNDKVVEALWTVFLDTYVHPCPSPNPVIRVLIDTAAEWLAEMWHDMPSKQKASRKQVYLSLQPKTFLATVCVCERQRDEERERNFCRSTIATVINAQIWKPTSRSVTTSSAGGHALC</sequence>
<dbReference type="Gene3D" id="1.10.600.10">
    <property type="entry name" value="Farnesyl Diphosphate Synthase"/>
    <property type="match status" value="1"/>
</dbReference>
<keyword evidence="2" id="KW-1185">Reference proteome</keyword>
<dbReference type="AlphaFoldDB" id="A0A8T2V7V1"/>
<dbReference type="Proteomes" id="UP000825935">
    <property type="component" value="Chromosome 2"/>
</dbReference>
<dbReference type="EMBL" id="CM035407">
    <property type="protein sequence ID" value="KAH7443148.1"/>
    <property type="molecule type" value="Genomic_DNA"/>
</dbReference>
<dbReference type="OrthoDB" id="1971108at2759"/>
<organism evidence="1 2">
    <name type="scientific">Ceratopteris richardii</name>
    <name type="common">Triangle waterfern</name>
    <dbReference type="NCBI Taxonomy" id="49495"/>
    <lineage>
        <taxon>Eukaryota</taxon>
        <taxon>Viridiplantae</taxon>
        <taxon>Streptophyta</taxon>
        <taxon>Embryophyta</taxon>
        <taxon>Tracheophyta</taxon>
        <taxon>Polypodiopsida</taxon>
        <taxon>Polypodiidae</taxon>
        <taxon>Polypodiales</taxon>
        <taxon>Pteridineae</taxon>
        <taxon>Pteridaceae</taxon>
        <taxon>Parkerioideae</taxon>
        <taxon>Ceratopteris</taxon>
    </lineage>
</organism>